<comment type="caution">
    <text evidence="1">The sequence shown here is derived from an EMBL/GenBank/DDBJ whole genome shotgun (WGS) entry which is preliminary data.</text>
</comment>
<accession>A0A841PAM1</accession>
<dbReference type="Proteomes" id="UP000556329">
    <property type="component" value="Unassembled WGS sequence"/>
</dbReference>
<gene>
    <name evidence="1" type="ORF">HNQ71_004886</name>
</gene>
<name>A0A841PAM1_9HYPH</name>
<dbReference type="AlphaFoldDB" id="A0A841PAM1"/>
<keyword evidence="2" id="KW-1185">Reference proteome</keyword>
<sequence>MFAKLAKLCGQGDRENHGFGHRGVRHRNENGLSKRGPVNVADRVDCLVFRDAYEGIDLLHCLDMPANK</sequence>
<reference evidence="1 2" key="1">
    <citation type="submission" date="2020-08" db="EMBL/GenBank/DDBJ databases">
        <title>Genomic Encyclopedia of Type Strains, Phase IV (KMG-IV): sequencing the most valuable type-strain genomes for metagenomic binning, comparative biology and taxonomic classification.</title>
        <authorList>
            <person name="Goeker M."/>
        </authorList>
    </citation>
    <scope>NUCLEOTIDE SEQUENCE [LARGE SCALE GENOMIC DNA]</scope>
    <source>
        <strain evidence="1 2">DSM 100039</strain>
    </source>
</reference>
<evidence type="ECO:0000313" key="2">
    <source>
        <dbReference type="Proteomes" id="UP000556329"/>
    </source>
</evidence>
<organism evidence="1 2">
    <name type="scientific">Mesorhizobium sangaii</name>
    <dbReference type="NCBI Taxonomy" id="505389"/>
    <lineage>
        <taxon>Bacteria</taxon>
        <taxon>Pseudomonadati</taxon>
        <taxon>Pseudomonadota</taxon>
        <taxon>Alphaproteobacteria</taxon>
        <taxon>Hyphomicrobiales</taxon>
        <taxon>Phyllobacteriaceae</taxon>
        <taxon>Mesorhizobium</taxon>
    </lineage>
</organism>
<dbReference type="EMBL" id="JACHEF010000005">
    <property type="protein sequence ID" value="MBB6412196.1"/>
    <property type="molecule type" value="Genomic_DNA"/>
</dbReference>
<protein>
    <submittedName>
        <fullName evidence="1">Uncharacterized protein</fullName>
    </submittedName>
</protein>
<evidence type="ECO:0000313" key="1">
    <source>
        <dbReference type="EMBL" id="MBB6412196.1"/>
    </source>
</evidence>
<proteinExistence type="predicted"/>